<evidence type="ECO:0000256" key="1">
    <source>
        <dbReference type="ARBA" id="ARBA00023242"/>
    </source>
</evidence>
<dbReference type="KEGG" id="pgri:PgNI_02092"/>
<keyword evidence="1" id="KW-0539">Nucleus</keyword>
<accession>A0A6P8BLM5</accession>
<sequence>MSPVEGTAEPVAVNGGGDGGAVTTAATPAAAASASAPLPVARRRTHRKSRHGCAYCKGRRIKCDELRPACSNCVIRGLVCSLSATVAPVSDGNGSGNDGNGPLSSTSEVGPLSSLIDSSSAAAVQQLPLPPLPPTTVRSPPQRRSFGLFPLATRNLGALAMAATSPHAALEQQSASSVTPTGPHQQQLPPVSPYQQTPYTSISSGLPMMTGGLDYDDLHLLHHFVTFTSKTFGNAHIIQRFWATTAPEVGFQHHFVLHAILAVAGLHLAQLSVPNSAKRQHIRRKVDHHWDVSLRLATPLLGDLNADNCDALNVFTGLTCIYIFARGPQPGSYLLFDAESPVPGGGSAETLIANGPLNGNGLSEGSAVAAAATRGISTTEEWLVFFRGLRSVMKATETARRAKTGRSMSSVSDDQPWGLMDQMFGPDDVMTEEDLDELQAEDQVMSEPDVEQRMMHDGSSERRSSMASGSHQSYHRRRRDPLADGGFATRSTPMKDLRDVIRQQIRADDPDREVYASAFAELAASYATVFEKDMSTRQTSAQVVFGWMYHISDDFIERVKARHPVALAIFAHFVVLLSVLELKWTTKGWPEHLLSGIYDALGAAGRLWIRWPMERVGWLPG</sequence>
<evidence type="ECO:0000313" key="5">
    <source>
        <dbReference type="RefSeq" id="XP_030987934.1"/>
    </source>
</evidence>
<feature type="region of interest" description="Disordered" evidence="2">
    <location>
        <begin position="1"/>
        <end position="20"/>
    </location>
</feature>
<name>A0A6P8BLM5_PYRGI</name>
<dbReference type="Proteomes" id="UP000515153">
    <property type="component" value="Unplaced"/>
</dbReference>
<reference evidence="5" key="2">
    <citation type="submission" date="2019-10" db="EMBL/GenBank/DDBJ databases">
        <authorList>
            <consortium name="NCBI Genome Project"/>
        </authorList>
    </citation>
    <scope>NUCLEOTIDE SEQUENCE</scope>
    <source>
        <strain evidence="5">NI907</strain>
    </source>
</reference>
<feature type="region of interest" description="Disordered" evidence="2">
    <location>
        <begin position="170"/>
        <end position="196"/>
    </location>
</feature>
<dbReference type="GO" id="GO:0008270">
    <property type="term" value="F:zinc ion binding"/>
    <property type="evidence" value="ECO:0007669"/>
    <property type="project" value="InterPro"/>
</dbReference>
<dbReference type="Gene3D" id="4.10.240.10">
    <property type="entry name" value="Zn(2)-C6 fungal-type DNA-binding domain"/>
    <property type="match status" value="1"/>
</dbReference>
<dbReference type="SMART" id="SM00066">
    <property type="entry name" value="GAL4"/>
    <property type="match status" value="1"/>
</dbReference>
<feature type="domain" description="Zn(2)-C6 fungal-type" evidence="3">
    <location>
        <begin position="52"/>
        <end position="82"/>
    </location>
</feature>
<dbReference type="PROSITE" id="PS50048">
    <property type="entry name" value="ZN2_CY6_FUNGAL_2"/>
    <property type="match status" value="1"/>
</dbReference>
<organism evidence="4 5">
    <name type="scientific">Pyricularia grisea</name>
    <name type="common">Crabgrass-specific blast fungus</name>
    <name type="synonym">Magnaporthe grisea</name>
    <dbReference type="NCBI Taxonomy" id="148305"/>
    <lineage>
        <taxon>Eukaryota</taxon>
        <taxon>Fungi</taxon>
        <taxon>Dikarya</taxon>
        <taxon>Ascomycota</taxon>
        <taxon>Pezizomycotina</taxon>
        <taxon>Sordariomycetes</taxon>
        <taxon>Sordariomycetidae</taxon>
        <taxon>Magnaporthales</taxon>
        <taxon>Pyriculariaceae</taxon>
        <taxon>Pyricularia</taxon>
    </lineage>
</organism>
<dbReference type="AlphaFoldDB" id="A0A6P8BLM5"/>
<feature type="compositionally biased region" description="Polar residues" evidence="2">
    <location>
        <begin position="171"/>
        <end position="196"/>
    </location>
</feature>
<dbReference type="OrthoDB" id="416217at2759"/>
<proteinExistence type="predicted"/>
<evidence type="ECO:0000313" key="4">
    <source>
        <dbReference type="Proteomes" id="UP000515153"/>
    </source>
</evidence>
<evidence type="ECO:0000259" key="3">
    <source>
        <dbReference type="PROSITE" id="PS50048"/>
    </source>
</evidence>
<dbReference type="InterPro" id="IPR021858">
    <property type="entry name" value="Fun_TF"/>
</dbReference>
<gene>
    <name evidence="5" type="ORF">PgNI_02092</name>
</gene>
<protein>
    <recommendedName>
        <fullName evidence="3">Zn(2)-C6 fungal-type domain-containing protein</fullName>
    </recommendedName>
</protein>
<reference evidence="5" key="1">
    <citation type="journal article" date="2019" name="Mol. Biol. Evol.">
        <title>Blast fungal genomes show frequent chromosomal changes, gene gains and losses, and effector gene turnover.</title>
        <authorList>
            <person name="Gomez Luciano L.B."/>
            <person name="Jason Tsai I."/>
            <person name="Chuma I."/>
            <person name="Tosa Y."/>
            <person name="Chen Y.H."/>
            <person name="Li J.Y."/>
            <person name="Li M.Y."/>
            <person name="Jade Lu M.Y."/>
            <person name="Nakayashiki H."/>
            <person name="Li W.H."/>
        </authorList>
    </citation>
    <scope>NUCLEOTIDE SEQUENCE</scope>
    <source>
        <strain evidence="5">NI907</strain>
    </source>
</reference>
<dbReference type="CDD" id="cd00067">
    <property type="entry name" value="GAL4"/>
    <property type="match status" value="1"/>
</dbReference>
<dbReference type="PROSITE" id="PS00463">
    <property type="entry name" value="ZN2_CY6_FUNGAL_1"/>
    <property type="match status" value="1"/>
</dbReference>
<dbReference type="PANTHER" id="PTHR47657">
    <property type="entry name" value="STEROL REGULATORY ELEMENT-BINDING PROTEIN ECM22"/>
    <property type="match status" value="1"/>
</dbReference>
<dbReference type="PANTHER" id="PTHR47657:SF7">
    <property type="entry name" value="STEROL REGULATORY ELEMENT-BINDING PROTEIN ECM22"/>
    <property type="match status" value="1"/>
</dbReference>
<feature type="region of interest" description="Disordered" evidence="2">
    <location>
        <begin position="441"/>
        <end position="491"/>
    </location>
</feature>
<dbReference type="GO" id="GO:0000981">
    <property type="term" value="F:DNA-binding transcription factor activity, RNA polymerase II-specific"/>
    <property type="evidence" value="ECO:0007669"/>
    <property type="project" value="InterPro"/>
</dbReference>
<feature type="compositionally biased region" description="Basic and acidic residues" evidence="2">
    <location>
        <begin position="450"/>
        <end position="464"/>
    </location>
</feature>
<keyword evidence="4" id="KW-1185">Reference proteome</keyword>
<reference evidence="5" key="3">
    <citation type="submission" date="2025-08" db="UniProtKB">
        <authorList>
            <consortium name="RefSeq"/>
        </authorList>
    </citation>
    <scope>IDENTIFICATION</scope>
    <source>
        <strain evidence="5">NI907</strain>
    </source>
</reference>
<dbReference type="InterPro" id="IPR036864">
    <property type="entry name" value="Zn2-C6_fun-type_DNA-bd_sf"/>
</dbReference>
<evidence type="ECO:0000256" key="2">
    <source>
        <dbReference type="SAM" id="MobiDB-lite"/>
    </source>
</evidence>
<dbReference type="SUPFAM" id="SSF57701">
    <property type="entry name" value="Zn2/Cys6 DNA-binding domain"/>
    <property type="match status" value="1"/>
</dbReference>
<dbReference type="GeneID" id="41957072"/>
<dbReference type="InterPro" id="IPR052400">
    <property type="entry name" value="Zn2-C6_fungal_TF"/>
</dbReference>
<dbReference type="Pfam" id="PF00172">
    <property type="entry name" value="Zn_clus"/>
    <property type="match status" value="1"/>
</dbReference>
<dbReference type="RefSeq" id="XP_030987934.1">
    <property type="nucleotide sequence ID" value="XM_031122160.1"/>
</dbReference>
<dbReference type="Pfam" id="PF11951">
    <property type="entry name" value="Fungal_trans_2"/>
    <property type="match status" value="1"/>
</dbReference>
<feature type="region of interest" description="Disordered" evidence="2">
    <location>
        <begin position="91"/>
        <end position="112"/>
    </location>
</feature>
<dbReference type="InterPro" id="IPR001138">
    <property type="entry name" value="Zn2Cys6_DnaBD"/>
</dbReference>